<evidence type="ECO:0000256" key="2">
    <source>
        <dbReference type="ARBA" id="ARBA00022649"/>
    </source>
</evidence>
<organism evidence="3 4">
    <name type="scientific">Sphaerospermopsis aphanizomenoides LEGE 00250</name>
    <dbReference type="NCBI Taxonomy" id="2777972"/>
    <lineage>
        <taxon>Bacteria</taxon>
        <taxon>Bacillati</taxon>
        <taxon>Cyanobacteriota</taxon>
        <taxon>Cyanophyceae</taxon>
        <taxon>Nostocales</taxon>
        <taxon>Aphanizomenonaceae</taxon>
        <taxon>Sphaerospermopsis</taxon>
        <taxon>Sphaerospermopsis aphanizomenoides</taxon>
    </lineage>
</organism>
<evidence type="ECO:0000313" key="3">
    <source>
        <dbReference type="EMBL" id="MBE9238544.1"/>
    </source>
</evidence>
<dbReference type="PANTHER" id="PTHR35601:SF1">
    <property type="entry name" value="TOXIN RELE"/>
    <property type="match status" value="1"/>
</dbReference>
<gene>
    <name evidence="3" type="ORF">IQ227_21595</name>
</gene>
<evidence type="ECO:0000313" key="4">
    <source>
        <dbReference type="Proteomes" id="UP000606776"/>
    </source>
</evidence>
<dbReference type="InterPro" id="IPR035093">
    <property type="entry name" value="RelE/ParE_toxin_dom_sf"/>
</dbReference>
<dbReference type="InterPro" id="IPR007712">
    <property type="entry name" value="RelE/ParE_toxin"/>
</dbReference>
<name>A0ABR9VJ78_9CYAN</name>
<keyword evidence="4" id="KW-1185">Reference proteome</keyword>
<accession>A0ABR9VJ78</accession>
<evidence type="ECO:0000256" key="1">
    <source>
        <dbReference type="ARBA" id="ARBA00006226"/>
    </source>
</evidence>
<comment type="caution">
    <text evidence="3">The sequence shown here is derived from an EMBL/GenBank/DDBJ whole genome shotgun (WGS) entry which is preliminary data.</text>
</comment>
<dbReference type="SUPFAM" id="SSF143011">
    <property type="entry name" value="RelE-like"/>
    <property type="match status" value="1"/>
</dbReference>
<keyword evidence="2" id="KW-1277">Toxin-antitoxin system</keyword>
<dbReference type="RefSeq" id="WP_193943995.1">
    <property type="nucleotide sequence ID" value="NZ_JADEWB010000184.1"/>
</dbReference>
<dbReference type="Proteomes" id="UP000606776">
    <property type="component" value="Unassembled WGS sequence"/>
</dbReference>
<dbReference type="PANTHER" id="PTHR35601">
    <property type="entry name" value="TOXIN RELE"/>
    <property type="match status" value="1"/>
</dbReference>
<sequence>MKFTIEITEEALEDLEYFDRAARVKILDTIEEQLSYQPLQETRNRKPLRADSRFQWELRIGKYRVFYDVLEQLVIVSVVAVGYKDRNKVYIRDQEVSL</sequence>
<dbReference type="Pfam" id="PF05016">
    <property type="entry name" value="ParE_toxin"/>
    <property type="match status" value="1"/>
</dbReference>
<proteinExistence type="inferred from homology"/>
<comment type="similarity">
    <text evidence="1">Belongs to the RelE toxin family.</text>
</comment>
<dbReference type="Gene3D" id="3.30.2310.20">
    <property type="entry name" value="RelE-like"/>
    <property type="match status" value="1"/>
</dbReference>
<dbReference type="EMBL" id="JADEWB010000184">
    <property type="protein sequence ID" value="MBE9238544.1"/>
    <property type="molecule type" value="Genomic_DNA"/>
</dbReference>
<protein>
    <submittedName>
        <fullName evidence="3">Type II toxin-antitoxin system RelE/ParE family toxin</fullName>
    </submittedName>
</protein>
<reference evidence="3 4" key="1">
    <citation type="submission" date="2020-10" db="EMBL/GenBank/DDBJ databases">
        <authorList>
            <person name="Castelo-Branco R."/>
            <person name="Eusebio N."/>
            <person name="Adriana R."/>
            <person name="Vieira A."/>
            <person name="Brugerolle De Fraissinette N."/>
            <person name="Rezende De Castro R."/>
            <person name="Schneider M.P."/>
            <person name="Vasconcelos V."/>
            <person name="Leao P.N."/>
        </authorList>
    </citation>
    <scope>NUCLEOTIDE SEQUENCE [LARGE SCALE GENOMIC DNA]</scope>
    <source>
        <strain evidence="3 4">LEGE 00250</strain>
    </source>
</reference>